<sequence>MFLLQLYFVGSASSFYFVYDFCLYNGMTSLGGSALRYLPLLTGAATLLPLLGLKLCMSKRRSTIKYHGLWMIVLLSFSHVVYTSMSLLNCPSITDSNGHTSPVIMTILHTVLHGIIAQCEMHDFHG</sequence>
<dbReference type="Proteomes" id="UP001174909">
    <property type="component" value="Unassembled WGS sequence"/>
</dbReference>
<name>A0AA35U0A3_GEOBA</name>
<feature type="transmembrane region" description="Helical" evidence="1">
    <location>
        <begin position="38"/>
        <end position="57"/>
    </location>
</feature>
<proteinExistence type="predicted"/>
<reference evidence="2" key="1">
    <citation type="submission" date="2023-03" db="EMBL/GenBank/DDBJ databases">
        <authorList>
            <person name="Steffen K."/>
            <person name="Cardenas P."/>
        </authorList>
    </citation>
    <scope>NUCLEOTIDE SEQUENCE</scope>
</reference>
<accession>A0AA35U0A3</accession>
<keyword evidence="1" id="KW-1133">Transmembrane helix</keyword>
<feature type="transmembrane region" description="Helical" evidence="1">
    <location>
        <begin position="69"/>
        <end position="88"/>
    </location>
</feature>
<gene>
    <name evidence="2" type="ORF">GBAR_LOCUS31079</name>
</gene>
<comment type="caution">
    <text evidence="2">The sequence shown here is derived from an EMBL/GenBank/DDBJ whole genome shotgun (WGS) entry which is preliminary data.</text>
</comment>
<dbReference type="EMBL" id="CASHTH010004419">
    <property type="protein sequence ID" value="CAI8057064.1"/>
    <property type="molecule type" value="Genomic_DNA"/>
</dbReference>
<keyword evidence="1" id="KW-0472">Membrane</keyword>
<dbReference type="AlphaFoldDB" id="A0AA35U0A3"/>
<evidence type="ECO:0000313" key="2">
    <source>
        <dbReference type="EMBL" id="CAI8057064.1"/>
    </source>
</evidence>
<evidence type="ECO:0000256" key="1">
    <source>
        <dbReference type="SAM" id="Phobius"/>
    </source>
</evidence>
<protein>
    <submittedName>
        <fullName evidence="2">Uncharacterized protein</fullName>
    </submittedName>
</protein>
<keyword evidence="3" id="KW-1185">Reference proteome</keyword>
<evidence type="ECO:0000313" key="3">
    <source>
        <dbReference type="Proteomes" id="UP001174909"/>
    </source>
</evidence>
<organism evidence="2 3">
    <name type="scientific">Geodia barretti</name>
    <name type="common">Barrett's horny sponge</name>
    <dbReference type="NCBI Taxonomy" id="519541"/>
    <lineage>
        <taxon>Eukaryota</taxon>
        <taxon>Metazoa</taxon>
        <taxon>Porifera</taxon>
        <taxon>Demospongiae</taxon>
        <taxon>Heteroscleromorpha</taxon>
        <taxon>Tetractinellida</taxon>
        <taxon>Astrophorina</taxon>
        <taxon>Geodiidae</taxon>
        <taxon>Geodia</taxon>
    </lineage>
</organism>
<keyword evidence="1" id="KW-0812">Transmembrane</keyword>